<organism evidence="2 3">
    <name type="scientific">Alkalithermobacter paradoxus</name>
    <dbReference type="NCBI Taxonomy" id="29349"/>
    <lineage>
        <taxon>Bacteria</taxon>
        <taxon>Bacillati</taxon>
        <taxon>Bacillota</taxon>
        <taxon>Clostridia</taxon>
        <taxon>Peptostreptococcales</taxon>
        <taxon>Tepidibacteraceae</taxon>
        <taxon>Alkalithermobacter</taxon>
    </lineage>
</organism>
<dbReference type="OrthoDB" id="10013298at2"/>
<sequence>MSNLLYEIDRLINTIKSIEKIDKKIERLNKKNLKEKEYSLNEKIVASVLVLINVIIILVFFTHSTRFIGIDLVQIFFYSNNIVLTIIILILLAFSSIEISIFMIDYLGFKKIRDKIRIKTWEKVYKPKIENLKLEKEKMIKLLHSDKIPTDYINLKMLYYLKYKIKFENMRNIENFVENNQDCMIKYRCEEILTILKIKMGVDKK</sequence>
<evidence type="ECO:0000313" key="2">
    <source>
        <dbReference type="EMBL" id="OPJ56324.1"/>
    </source>
</evidence>
<dbReference type="RefSeq" id="WP_079411325.1">
    <property type="nucleotide sequence ID" value="NZ_MZGW01000002.1"/>
</dbReference>
<feature type="transmembrane region" description="Helical" evidence="1">
    <location>
        <begin position="82"/>
        <end position="109"/>
    </location>
</feature>
<feature type="transmembrane region" description="Helical" evidence="1">
    <location>
        <begin position="44"/>
        <end position="62"/>
    </location>
</feature>
<comment type="caution">
    <text evidence="2">The sequence shown here is derived from an EMBL/GenBank/DDBJ whole genome shotgun (WGS) entry which is preliminary data.</text>
</comment>
<proteinExistence type="predicted"/>
<protein>
    <submittedName>
        <fullName evidence="2">Uncharacterized protein</fullName>
    </submittedName>
</protein>
<name>A0A1V4I8W3_9FIRM</name>
<keyword evidence="1" id="KW-1133">Transmembrane helix</keyword>
<evidence type="ECO:0000313" key="3">
    <source>
        <dbReference type="Proteomes" id="UP000190140"/>
    </source>
</evidence>
<keyword evidence="3" id="KW-1185">Reference proteome</keyword>
<keyword evidence="1" id="KW-0472">Membrane</keyword>
<dbReference type="AlphaFoldDB" id="A0A1V4I8W3"/>
<evidence type="ECO:0000256" key="1">
    <source>
        <dbReference type="SAM" id="Phobius"/>
    </source>
</evidence>
<dbReference type="EMBL" id="MZGW01000002">
    <property type="protein sequence ID" value="OPJ56324.1"/>
    <property type="molecule type" value="Genomic_DNA"/>
</dbReference>
<dbReference type="STRING" id="29349.CLOTH_07280"/>
<dbReference type="Proteomes" id="UP000190140">
    <property type="component" value="Unassembled WGS sequence"/>
</dbReference>
<gene>
    <name evidence="2" type="ORF">CLOTH_07280</name>
</gene>
<keyword evidence="1" id="KW-0812">Transmembrane</keyword>
<reference evidence="2 3" key="1">
    <citation type="submission" date="2017-03" db="EMBL/GenBank/DDBJ databases">
        <title>Genome sequence of Clostridium thermoalcaliphilum DSM 7309.</title>
        <authorList>
            <person name="Poehlein A."/>
            <person name="Daniel R."/>
        </authorList>
    </citation>
    <scope>NUCLEOTIDE SEQUENCE [LARGE SCALE GENOMIC DNA]</scope>
    <source>
        <strain evidence="2 3">DSM 7309</strain>
    </source>
</reference>
<accession>A0A1V4I8W3</accession>